<gene>
    <name evidence="1" type="ORF">I6N96_09905</name>
</gene>
<accession>A0ABS4CKF9</accession>
<evidence type="ECO:0008006" key="3">
    <source>
        <dbReference type="Google" id="ProtNLM"/>
    </source>
</evidence>
<name>A0ABS4CKF9_9ENTE</name>
<protein>
    <recommendedName>
        <fullName evidence="3">DUF1642 domain-containing protein</fullName>
    </recommendedName>
</protein>
<dbReference type="RefSeq" id="WP_209557394.1">
    <property type="nucleotide sequence ID" value="NZ_JAEDXU010000004.1"/>
</dbReference>
<evidence type="ECO:0000313" key="2">
    <source>
        <dbReference type="Proteomes" id="UP000673375"/>
    </source>
</evidence>
<dbReference type="EMBL" id="JAEDXU010000004">
    <property type="protein sequence ID" value="MBP1046601.1"/>
    <property type="molecule type" value="Genomic_DNA"/>
</dbReference>
<organism evidence="1 2">
    <name type="scientific">Enterococcus larvae</name>
    <dbReference type="NCBI Taxonomy" id="2794352"/>
    <lineage>
        <taxon>Bacteria</taxon>
        <taxon>Bacillati</taxon>
        <taxon>Bacillota</taxon>
        <taxon>Bacilli</taxon>
        <taxon>Lactobacillales</taxon>
        <taxon>Enterococcaceae</taxon>
        <taxon>Enterococcus</taxon>
    </lineage>
</organism>
<dbReference type="Proteomes" id="UP000673375">
    <property type="component" value="Unassembled WGS sequence"/>
</dbReference>
<keyword evidence="2" id="KW-1185">Reference proteome</keyword>
<reference evidence="1 2" key="1">
    <citation type="submission" date="2020-12" db="EMBL/GenBank/DDBJ databases">
        <title>Vagococcus allomyrinae sp. nov. and Enterococcus lavae sp. nov., isolated from the larvae of Allomyrina dichotoma.</title>
        <authorList>
            <person name="Lee S.D."/>
        </authorList>
    </citation>
    <scope>NUCLEOTIDE SEQUENCE [LARGE SCALE GENOMIC DNA]</scope>
    <source>
        <strain evidence="1 2">BWM-S5</strain>
    </source>
</reference>
<sequence>MDYNDEETVYLYQLLIYKQLKQYVIECIDEKDFYVSEQEKILLFQNKEDIEKYVKRNKIDLEESDMAEETIDLDKLAHWLNEKQIAFDNSEFLTLWNFFDDVSFSIKKIFIGNGNDYDNIYVKLFHGNNLPTINTSGKEYVPEWNDNEIIKIRNVMKAGLELFGDNICIYN</sequence>
<evidence type="ECO:0000313" key="1">
    <source>
        <dbReference type="EMBL" id="MBP1046601.1"/>
    </source>
</evidence>
<comment type="caution">
    <text evidence="1">The sequence shown here is derived from an EMBL/GenBank/DDBJ whole genome shotgun (WGS) entry which is preliminary data.</text>
</comment>
<proteinExistence type="predicted"/>